<dbReference type="InterPro" id="IPR045865">
    <property type="entry name" value="ACT-like_dom_sf"/>
</dbReference>
<dbReference type="PROSITE" id="PS51671">
    <property type="entry name" value="ACT"/>
    <property type="match status" value="1"/>
</dbReference>
<evidence type="ECO:0000256" key="2">
    <source>
        <dbReference type="ARBA" id="ARBA00009298"/>
    </source>
</evidence>
<keyword evidence="4 7" id="KW-0812">Transmembrane</keyword>
<dbReference type="Proteomes" id="UP000290624">
    <property type="component" value="Unassembled WGS sequence"/>
</dbReference>
<dbReference type="Pfam" id="PF02308">
    <property type="entry name" value="MgtC"/>
    <property type="match status" value="1"/>
</dbReference>
<proteinExistence type="inferred from homology"/>
<keyword evidence="3" id="KW-1003">Cell membrane</keyword>
<dbReference type="InterPro" id="IPR003416">
    <property type="entry name" value="MgtC/SapB/SrpB/YhiD_fam"/>
</dbReference>
<evidence type="ECO:0000256" key="5">
    <source>
        <dbReference type="ARBA" id="ARBA00022989"/>
    </source>
</evidence>
<evidence type="ECO:0000313" key="9">
    <source>
        <dbReference type="EMBL" id="RXW31434.1"/>
    </source>
</evidence>
<protein>
    <submittedName>
        <fullName evidence="9">MgtC family protein</fullName>
    </submittedName>
</protein>
<dbReference type="InterPro" id="IPR002912">
    <property type="entry name" value="ACT_dom"/>
</dbReference>
<dbReference type="SUPFAM" id="SSF55021">
    <property type="entry name" value="ACT-like"/>
    <property type="match status" value="1"/>
</dbReference>
<sequence length="249" mass="26577">MRATARRWALQGGNVLMFHWDAMIELTVGVALSMLIGLEREFHGKAAGIRTCALVGLGSTLFTVVSRQGEWLLPGMTVTNVDGARVAAQIVSGIGFLGAGLIFVRRDSVRGLTTAASIWLVAAVGMAAGAGVVDLAVTATILYLLVIIGLTPLRSRLPHSSFTHEVVSITYEDGHGVLRDVMNTIGNHGVAVDHLDVLSVPDRDTRVPLQRVRIEMHTIGGSLTQLLRELAEIPRVRGVDSARGTDEDG</sequence>
<evidence type="ECO:0000313" key="10">
    <source>
        <dbReference type="Proteomes" id="UP000290624"/>
    </source>
</evidence>
<dbReference type="GO" id="GO:0005886">
    <property type="term" value="C:plasma membrane"/>
    <property type="evidence" value="ECO:0007669"/>
    <property type="project" value="UniProtKB-SubCell"/>
</dbReference>
<comment type="similarity">
    <text evidence="2">Belongs to the MgtC/SapB family.</text>
</comment>
<evidence type="ECO:0000256" key="6">
    <source>
        <dbReference type="ARBA" id="ARBA00023136"/>
    </source>
</evidence>
<evidence type="ECO:0000256" key="3">
    <source>
        <dbReference type="ARBA" id="ARBA00022475"/>
    </source>
</evidence>
<dbReference type="InterPro" id="IPR049177">
    <property type="entry name" value="MgtC_SapB_SrpB_YhiD_N"/>
</dbReference>
<feature type="transmembrane region" description="Helical" evidence="7">
    <location>
        <begin position="86"/>
        <end position="104"/>
    </location>
</feature>
<feature type="transmembrane region" description="Helical" evidence="7">
    <location>
        <begin position="111"/>
        <end position="129"/>
    </location>
</feature>
<feature type="transmembrane region" description="Helical" evidence="7">
    <location>
        <begin position="20"/>
        <end position="38"/>
    </location>
</feature>
<dbReference type="EMBL" id="PPCV01000009">
    <property type="protein sequence ID" value="RXW31434.1"/>
    <property type="molecule type" value="Genomic_DNA"/>
</dbReference>
<accession>A0A4Q2EGG4</accession>
<reference evidence="9 10" key="1">
    <citation type="submission" date="2018-01" db="EMBL/GenBank/DDBJ databases">
        <title>Lactibacter flavus gen. nov., sp. nov., a novel bacterium of the family Propionibacteriaceae isolated from raw milk and dairy products.</title>
        <authorList>
            <person name="Wenning M."/>
            <person name="Breitenwieser F."/>
            <person name="Huptas C."/>
            <person name="von Neubeck M."/>
            <person name="Busse H.-J."/>
            <person name="Scherer S."/>
        </authorList>
    </citation>
    <scope>NUCLEOTIDE SEQUENCE [LARGE SCALE GENOMIC DNA]</scope>
    <source>
        <strain evidence="9 10">VG341</strain>
    </source>
</reference>
<dbReference type="PANTHER" id="PTHR33778">
    <property type="entry name" value="PROTEIN MGTC"/>
    <property type="match status" value="1"/>
</dbReference>
<gene>
    <name evidence="9" type="ORF">C1706_12265</name>
</gene>
<comment type="caution">
    <text evidence="9">The sequence shown here is derived from an EMBL/GenBank/DDBJ whole genome shotgun (WGS) entry which is preliminary data.</text>
</comment>
<dbReference type="PRINTS" id="PR01837">
    <property type="entry name" value="MGTCSAPBPROT"/>
</dbReference>
<name>A0A4Q2EGG4_9ACTN</name>
<feature type="transmembrane region" description="Helical" evidence="7">
    <location>
        <begin position="47"/>
        <end position="66"/>
    </location>
</feature>
<evidence type="ECO:0000259" key="8">
    <source>
        <dbReference type="PROSITE" id="PS51671"/>
    </source>
</evidence>
<evidence type="ECO:0000256" key="1">
    <source>
        <dbReference type="ARBA" id="ARBA00004651"/>
    </source>
</evidence>
<organism evidence="9 10">
    <name type="scientific">Propioniciclava flava</name>
    <dbReference type="NCBI Taxonomy" id="2072026"/>
    <lineage>
        <taxon>Bacteria</taxon>
        <taxon>Bacillati</taxon>
        <taxon>Actinomycetota</taxon>
        <taxon>Actinomycetes</taxon>
        <taxon>Propionibacteriales</taxon>
        <taxon>Propionibacteriaceae</taxon>
        <taxon>Propioniciclava</taxon>
    </lineage>
</organism>
<keyword evidence="6 7" id="KW-0472">Membrane</keyword>
<keyword evidence="5 7" id="KW-1133">Transmembrane helix</keyword>
<evidence type="ECO:0000256" key="7">
    <source>
        <dbReference type="SAM" id="Phobius"/>
    </source>
</evidence>
<evidence type="ECO:0000256" key="4">
    <source>
        <dbReference type="ARBA" id="ARBA00022692"/>
    </source>
</evidence>
<dbReference type="OrthoDB" id="9811198at2"/>
<keyword evidence="10" id="KW-1185">Reference proteome</keyword>
<comment type="subcellular location">
    <subcellularLocation>
        <location evidence="1">Cell membrane</location>
        <topology evidence="1">Multi-pass membrane protein</topology>
    </subcellularLocation>
</comment>
<feature type="domain" description="ACT" evidence="8">
    <location>
        <begin position="166"/>
        <end position="244"/>
    </location>
</feature>
<dbReference type="AlphaFoldDB" id="A0A4Q2EGG4"/>
<dbReference type="PANTHER" id="PTHR33778:SF1">
    <property type="entry name" value="MAGNESIUM TRANSPORTER YHID-RELATED"/>
    <property type="match status" value="1"/>
</dbReference>